<name>A0ABR3GXB9_9PEZI</name>
<dbReference type="PIRSF" id="PIRSF003352">
    <property type="entry name" value="MAK16"/>
    <property type="match status" value="1"/>
</dbReference>
<dbReference type="InterPro" id="IPR006958">
    <property type="entry name" value="Mak16"/>
</dbReference>
<feature type="compositionally biased region" description="Acidic residues" evidence="5">
    <location>
        <begin position="207"/>
        <end position="252"/>
    </location>
</feature>
<evidence type="ECO:0000256" key="1">
    <source>
        <dbReference type="ARBA" id="ARBA00004123"/>
    </source>
</evidence>
<evidence type="ECO:0000313" key="7">
    <source>
        <dbReference type="EMBL" id="KAL0640545.1"/>
    </source>
</evidence>
<dbReference type="Pfam" id="PF04874">
    <property type="entry name" value="Mak16"/>
    <property type="match status" value="1"/>
</dbReference>
<feature type="domain" description="Ribosomal eL28/Mak16" evidence="6">
    <location>
        <begin position="6"/>
        <end position="118"/>
    </location>
</feature>
<evidence type="ECO:0000256" key="5">
    <source>
        <dbReference type="SAM" id="MobiDB-lite"/>
    </source>
</evidence>
<evidence type="ECO:0000259" key="6">
    <source>
        <dbReference type="Pfam" id="PF01778"/>
    </source>
</evidence>
<evidence type="ECO:0000313" key="8">
    <source>
        <dbReference type="Proteomes" id="UP001447188"/>
    </source>
</evidence>
<feature type="compositionally biased region" description="Basic and acidic residues" evidence="5">
    <location>
        <begin position="324"/>
        <end position="333"/>
    </location>
</feature>
<keyword evidence="3 4" id="KW-0539">Nucleus</keyword>
<evidence type="ECO:0000256" key="2">
    <source>
        <dbReference type="ARBA" id="ARBA00005514"/>
    </source>
</evidence>
<comment type="similarity">
    <text evidence="2 4">Belongs to the MAK16 family.</text>
</comment>
<feature type="region of interest" description="Disordered" evidence="5">
    <location>
        <begin position="203"/>
        <end position="333"/>
    </location>
</feature>
<organism evidence="7 8">
    <name type="scientific">Discina gigas</name>
    <dbReference type="NCBI Taxonomy" id="1032678"/>
    <lineage>
        <taxon>Eukaryota</taxon>
        <taxon>Fungi</taxon>
        <taxon>Dikarya</taxon>
        <taxon>Ascomycota</taxon>
        <taxon>Pezizomycotina</taxon>
        <taxon>Pezizomycetes</taxon>
        <taxon>Pezizales</taxon>
        <taxon>Discinaceae</taxon>
        <taxon>Discina</taxon>
    </lineage>
</organism>
<dbReference type="Pfam" id="PF01778">
    <property type="entry name" value="Ribosomal_L28e"/>
    <property type="match status" value="1"/>
</dbReference>
<reference evidence="7 8" key="1">
    <citation type="submission" date="2024-02" db="EMBL/GenBank/DDBJ databases">
        <title>Discinaceae phylogenomics.</title>
        <authorList>
            <person name="Dirks A.C."/>
            <person name="James T.Y."/>
        </authorList>
    </citation>
    <scope>NUCLEOTIDE SEQUENCE [LARGE SCALE GENOMIC DNA]</scope>
    <source>
        <strain evidence="7 8">ACD0624</strain>
    </source>
</reference>
<feature type="compositionally biased region" description="Basic residues" evidence="5">
    <location>
        <begin position="298"/>
        <end position="312"/>
    </location>
</feature>
<dbReference type="Gene3D" id="3.30.390.110">
    <property type="match status" value="1"/>
</dbReference>
<accession>A0ABR3GXB9</accession>
<dbReference type="Proteomes" id="UP001447188">
    <property type="component" value="Unassembled WGS sequence"/>
</dbReference>
<comment type="caution">
    <text evidence="7">The sequence shown here is derived from an EMBL/GenBank/DDBJ whole genome shotgun (WGS) entry which is preliminary data.</text>
</comment>
<gene>
    <name evidence="7" type="primary">mak16</name>
    <name evidence="7" type="ORF">Q9L58_000516</name>
</gene>
<dbReference type="PANTHER" id="PTHR23405">
    <property type="entry name" value="MAINTENANCE OF KILLER 16 MAK16 PROTEIN-RELATED"/>
    <property type="match status" value="1"/>
</dbReference>
<protein>
    <recommendedName>
        <fullName evidence="4">Protein MAK16</fullName>
    </recommendedName>
</protein>
<dbReference type="EMBL" id="JBBBZM010000003">
    <property type="protein sequence ID" value="KAL0640545.1"/>
    <property type="molecule type" value="Genomic_DNA"/>
</dbReference>
<sequence length="333" mass="38702">MASDEIVWQVINQQFCAFKLKTTKGQNFCRNEYNVTGLCNRQSCPLANSRYATIRSDNGTLYLYMKTIERSHLPSKLWERIKLSQNYTTALSQIDERLIYWPKFLLHKCKQRLTRLTQVAITSRRLAKEEDRLGEKLVGVKPKVKRREATRERKALAAAKLERAIEKELVERLRSGAYGDKPLNVEEGIWKKVLRGLEKEGAVERDVDYDEDEDEDEEEEELEEEEDLGEVEYVSGDEELEEEELGDLEDWLEGSGASDFDEDDDESDSEDDSDESEDEDPKKKGKLPLKKAPIDDKKRKRGQASQNPRKRGARVEVEYEEENTLPRERELAF</sequence>
<dbReference type="PANTHER" id="PTHR23405:SF4">
    <property type="entry name" value="PROTEIN MAK16 HOMOLOG"/>
    <property type="match status" value="1"/>
</dbReference>
<proteinExistence type="inferred from homology"/>
<feature type="compositionally biased region" description="Acidic residues" evidence="5">
    <location>
        <begin position="259"/>
        <end position="279"/>
    </location>
</feature>
<evidence type="ECO:0000256" key="3">
    <source>
        <dbReference type="ARBA" id="ARBA00023242"/>
    </source>
</evidence>
<evidence type="ECO:0000256" key="4">
    <source>
        <dbReference type="PIRNR" id="PIRNR003352"/>
    </source>
</evidence>
<dbReference type="InterPro" id="IPR029004">
    <property type="entry name" value="Ribosomal_eL28/Mak16"/>
</dbReference>
<keyword evidence="8" id="KW-1185">Reference proteome</keyword>
<comment type="subcellular location">
    <subcellularLocation>
        <location evidence="1">Nucleus</location>
    </subcellularLocation>
</comment>